<keyword evidence="3" id="KW-1185">Reference proteome</keyword>
<dbReference type="SUPFAM" id="SSF46785">
    <property type="entry name" value="Winged helix' DNA-binding domain"/>
    <property type="match status" value="1"/>
</dbReference>
<dbReference type="InterPro" id="IPR000835">
    <property type="entry name" value="HTH_MarR-typ"/>
</dbReference>
<evidence type="ECO:0000313" key="2">
    <source>
        <dbReference type="EMBL" id="WWQ60712.1"/>
    </source>
</evidence>
<gene>
    <name evidence="2" type="ORF">V6M85_01140</name>
</gene>
<evidence type="ECO:0000313" key="3">
    <source>
        <dbReference type="Proteomes" id="UP001432202"/>
    </source>
</evidence>
<sequence length="94" mass="11065">MLVNIKELAILTLLSEGELSVREIEEYTGLPRKNLVKTIKKLEKKGYIQKKAYIRDDVIVEITEYGIEMLYKNFIYLRDLVNEMETVLCTKFDC</sequence>
<dbReference type="Pfam" id="PF12802">
    <property type="entry name" value="MarR_2"/>
    <property type="match status" value="1"/>
</dbReference>
<protein>
    <submittedName>
        <fullName evidence="2">Helix-turn-helix domain-containing protein</fullName>
    </submittedName>
</protein>
<dbReference type="InterPro" id="IPR011991">
    <property type="entry name" value="ArsR-like_HTH"/>
</dbReference>
<dbReference type="AlphaFoldDB" id="A0AAX4L1M6"/>
<dbReference type="Gene3D" id="1.10.10.10">
    <property type="entry name" value="Winged helix-like DNA-binding domain superfamily/Winged helix DNA-binding domain"/>
    <property type="match status" value="1"/>
</dbReference>
<dbReference type="Proteomes" id="UP001432202">
    <property type="component" value="Chromosome"/>
</dbReference>
<dbReference type="GeneID" id="89335331"/>
<name>A0AAX4L1M6_9CREN</name>
<organism evidence="2 3">
    <name type="scientific">Sulfolobus tengchongensis</name>
    <dbReference type="NCBI Taxonomy" id="207809"/>
    <lineage>
        <taxon>Archaea</taxon>
        <taxon>Thermoproteota</taxon>
        <taxon>Thermoprotei</taxon>
        <taxon>Sulfolobales</taxon>
        <taxon>Sulfolobaceae</taxon>
        <taxon>Sulfolobus</taxon>
    </lineage>
</organism>
<evidence type="ECO:0000259" key="1">
    <source>
        <dbReference type="Pfam" id="PF12802"/>
    </source>
</evidence>
<dbReference type="InterPro" id="IPR036390">
    <property type="entry name" value="WH_DNA-bd_sf"/>
</dbReference>
<feature type="domain" description="HTH marR-type" evidence="1">
    <location>
        <begin position="7"/>
        <end position="51"/>
    </location>
</feature>
<dbReference type="RefSeq" id="WP_338601931.1">
    <property type="nucleotide sequence ID" value="NZ_CP146016.1"/>
</dbReference>
<dbReference type="CDD" id="cd00090">
    <property type="entry name" value="HTH_ARSR"/>
    <property type="match status" value="1"/>
</dbReference>
<proteinExistence type="predicted"/>
<reference evidence="2 3" key="1">
    <citation type="submission" date="2024-02" db="EMBL/GenBank/DDBJ databases">
        <title>STSV induces naive adaptation in Sulfolobus.</title>
        <authorList>
            <person name="Xiang X."/>
            <person name="Song M."/>
        </authorList>
    </citation>
    <scope>NUCLEOTIDE SEQUENCE [LARGE SCALE GENOMIC DNA]</scope>
    <source>
        <strain evidence="2 3">RT2</strain>
    </source>
</reference>
<dbReference type="EMBL" id="CP146016">
    <property type="protein sequence ID" value="WWQ60712.1"/>
    <property type="molecule type" value="Genomic_DNA"/>
</dbReference>
<dbReference type="GO" id="GO:0003700">
    <property type="term" value="F:DNA-binding transcription factor activity"/>
    <property type="evidence" value="ECO:0007669"/>
    <property type="project" value="InterPro"/>
</dbReference>
<dbReference type="InterPro" id="IPR036388">
    <property type="entry name" value="WH-like_DNA-bd_sf"/>
</dbReference>
<accession>A0AAX4L1M6</accession>